<dbReference type="EMBL" id="CAJFCJ010000005">
    <property type="protein sequence ID" value="CAD5114942.1"/>
    <property type="molecule type" value="Genomic_DNA"/>
</dbReference>
<comment type="similarity">
    <text evidence="1 6">Belongs to the TRAFAC class TrmE-Era-EngA-EngB-Septin-like GTPase superfamily. Era GTPase family.</text>
</comment>
<dbReference type="Gene3D" id="3.30.300.20">
    <property type="match status" value="1"/>
</dbReference>
<protein>
    <recommendedName>
        <fullName evidence="2">GTPase Era, mitochondrial</fullName>
    </recommendedName>
    <alternativeName>
        <fullName evidence="5">ERA-like protein 1</fullName>
    </alternativeName>
</protein>
<evidence type="ECO:0000256" key="6">
    <source>
        <dbReference type="PROSITE-ProRule" id="PRU01050"/>
    </source>
</evidence>
<dbReference type="GO" id="GO:0043024">
    <property type="term" value="F:ribosomal small subunit binding"/>
    <property type="evidence" value="ECO:0007669"/>
    <property type="project" value="TreeGrafter"/>
</dbReference>
<dbReference type="InterPro" id="IPR015946">
    <property type="entry name" value="KH_dom-like_a/b"/>
</dbReference>
<dbReference type="CDD" id="cd22534">
    <property type="entry name" value="KH-II_Era"/>
    <property type="match status" value="1"/>
</dbReference>
<reference evidence="8 9" key="1">
    <citation type="submission" date="2020-08" db="EMBL/GenBank/DDBJ databases">
        <authorList>
            <person name="Hejnol A."/>
        </authorList>
    </citation>
    <scope>NUCLEOTIDE SEQUENCE [LARGE SCALE GENOMIC DNA]</scope>
</reference>
<feature type="region of interest" description="G2" evidence="6">
    <location>
        <begin position="101"/>
        <end position="105"/>
    </location>
</feature>
<dbReference type="GO" id="GO:0019843">
    <property type="term" value="F:rRNA binding"/>
    <property type="evidence" value="ECO:0007669"/>
    <property type="project" value="TreeGrafter"/>
</dbReference>
<dbReference type="NCBIfam" id="TIGR00231">
    <property type="entry name" value="small_GTP"/>
    <property type="match status" value="1"/>
</dbReference>
<feature type="domain" description="Era-type G" evidence="7">
    <location>
        <begin position="67"/>
        <end position="308"/>
    </location>
</feature>
<keyword evidence="4 6" id="KW-0342">GTP-binding</keyword>
<accession>A0A7I8VGW8</accession>
<dbReference type="InterPro" id="IPR006073">
    <property type="entry name" value="GTP-bd"/>
</dbReference>
<dbReference type="GO" id="GO:0000028">
    <property type="term" value="P:ribosomal small subunit assembly"/>
    <property type="evidence" value="ECO:0007669"/>
    <property type="project" value="TreeGrafter"/>
</dbReference>
<dbReference type="PANTHER" id="PTHR42698">
    <property type="entry name" value="GTPASE ERA"/>
    <property type="match status" value="1"/>
</dbReference>
<keyword evidence="3 6" id="KW-0547">Nucleotide-binding</keyword>
<evidence type="ECO:0000256" key="4">
    <source>
        <dbReference type="ARBA" id="ARBA00023134"/>
    </source>
</evidence>
<dbReference type="SUPFAM" id="SSF54814">
    <property type="entry name" value="Prokaryotic type KH domain (KH-domain type II)"/>
    <property type="match status" value="1"/>
</dbReference>
<dbReference type="PANTHER" id="PTHR42698:SF1">
    <property type="entry name" value="GTPASE ERA, MITOCHONDRIAL"/>
    <property type="match status" value="1"/>
</dbReference>
<evidence type="ECO:0000256" key="5">
    <source>
        <dbReference type="ARBA" id="ARBA00030975"/>
    </source>
</evidence>
<evidence type="ECO:0000256" key="1">
    <source>
        <dbReference type="ARBA" id="ARBA00007921"/>
    </source>
</evidence>
<dbReference type="GO" id="GO:0005525">
    <property type="term" value="F:GTP binding"/>
    <property type="evidence" value="ECO:0007669"/>
    <property type="project" value="UniProtKB-UniRule"/>
</dbReference>
<dbReference type="InterPro" id="IPR005662">
    <property type="entry name" value="GTPase_Era-like"/>
</dbReference>
<dbReference type="Gene3D" id="3.40.50.300">
    <property type="entry name" value="P-loop containing nucleotide triphosphate hydrolases"/>
    <property type="match status" value="1"/>
</dbReference>
<dbReference type="Pfam" id="PF01926">
    <property type="entry name" value="MMR_HSR1"/>
    <property type="match status" value="1"/>
</dbReference>
<evidence type="ECO:0000256" key="3">
    <source>
        <dbReference type="ARBA" id="ARBA00022741"/>
    </source>
</evidence>
<dbReference type="GO" id="GO:0005759">
    <property type="term" value="C:mitochondrial matrix"/>
    <property type="evidence" value="ECO:0007669"/>
    <property type="project" value="TreeGrafter"/>
</dbReference>
<feature type="region of interest" description="G1" evidence="6">
    <location>
        <begin position="75"/>
        <end position="82"/>
    </location>
</feature>
<evidence type="ECO:0000313" key="9">
    <source>
        <dbReference type="Proteomes" id="UP000549394"/>
    </source>
</evidence>
<evidence type="ECO:0000256" key="2">
    <source>
        <dbReference type="ARBA" id="ARBA00019149"/>
    </source>
</evidence>
<keyword evidence="9" id="KW-1185">Reference proteome</keyword>
<dbReference type="AlphaFoldDB" id="A0A7I8VGW8"/>
<dbReference type="InterPro" id="IPR005225">
    <property type="entry name" value="Small_GTP-bd"/>
</dbReference>
<dbReference type="Proteomes" id="UP000549394">
    <property type="component" value="Unassembled WGS sequence"/>
</dbReference>
<dbReference type="InterPro" id="IPR027417">
    <property type="entry name" value="P-loop_NTPase"/>
</dbReference>
<evidence type="ECO:0000313" key="8">
    <source>
        <dbReference type="EMBL" id="CAD5114942.1"/>
    </source>
</evidence>
<dbReference type="InterPro" id="IPR030388">
    <property type="entry name" value="G_ERA_dom"/>
</dbReference>
<name>A0A7I8VGW8_9ANNE</name>
<organism evidence="8 9">
    <name type="scientific">Dimorphilus gyrociliatus</name>
    <dbReference type="NCBI Taxonomy" id="2664684"/>
    <lineage>
        <taxon>Eukaryota</taxon>
        <taxon>Metazoa</taxon>
        <taxon>Spiralia</taxon>
        <taxon>Lophotrochozoa</taxon>
        <taxon>Annelida</taxon>
        <taxon>Polychaeta</taxon>
        <taxon>Polychaeta incertae sedis</taxon>
        <taxon>Dinophilidae</taxon>
        <taxon>Dimorphilus</taxon>
    </lineage>
</organism>
<dbReference type="OrthoDB" id="8954335at2759"/>
<proteinExistence type="inferred from homology"/>
<feature type="region of interest" description="G3" evidence="6">
    <location>
        <begin position="122"/>
        <end position="125"/>
    </location>
</feature>
<dbReference type="PROSITE" id="PS51713">
    <property type="entry name" value="G_ERA"/>
    <property type="match status" value="1"/>
</dbReference>
<dbReference type="CDD" id="cd04163">
    <property type="entry name" value="Era"/>
    <property type="match status" value="1"/>
</dbReference>
<comment type="caution">
    <text evidence="8">The sequence shown here is derived from an EMBL/GenBank/DDBJ whole genome shotgun (WGS) entry which is preliminary data.</text>
</comment>
<gene>
    <name evidence="8" type="ORF">DGYR_LOCUS3739</name>
</gene>
<dbReference type="PRINTS" id="PR00326">
    <property type="entry name" value="GTP1OBG"/>
</dbReference>
<feature type="region of interest" description="G4" evidence="6">
    <location>
        <begin position="191"/>
        <end position="194"/>
    </location>
</feature>
<evidence type="ECO:0000259" key="7">
    <source>
        <dbReference type="PROSITE" id="PS51713"/>
    </source>
</evidence>
<feature type="region of interest" description="G5" evidence="6">
    <location>
        <begin position="287"/>
        <end position="289"/>
    </location>
</feature>
<dbReference type="SUPFAM" id="SSF52540">
    <property type="entry name" value="P-loop containing nucleoside triphosphate hydrolases"/>
    <property type="match status" value="1"/>
</dbReference>
<dbReference type="InterPro" id="IPR009019">
    <property type="entry name" value="KH_sf_prok-type"/>
</dbReference>
<sequence length="423" mass="47973">MLSRADITKCFIRYACLSNYNHVFPRNFYSNDQNKFSNDDPDNESSSENLLSIHRLKNPTSKVICPKQLRVAIIGAPNAGKSTLTNKILGWKVAPVSCKVHTTRFRTMGVFTEGDSQIVILDTPGLIESGKLKRHNLEDSLLIDPHIALLEADLIAVTVDVSPIWYRSSLHSEIVKALHMHSNKRSILLLNKVDLLKNKNELFKITKSLTGGIVDGRRDFAIRNSRKYPKESVIKEINYNFPPLLMNDAGKADLESKDGWKAYNKRLQAVGNLTTSYWTKFERVFMLNSLEGDGIYDLKTYLLETAKAVDKWDYDETLVTNQSPYRLVKQCVWEALLDSDLPAEIPYNIKIKIKVLTESEEDSLLRVGIDLLCFNNRQLSGVIGNDGQKVALIARKAKQNMMDTFKCDMSLKLAAKRITKKKT</sequence>